<accession>A0A812XPX3</accession>
<proteinExistence type="predicted"/>
<dbReference type="OrthoDB" id="433826at2759"/>
<organism evidence="2 3">
    <name type="scientific">Symbiodinium pilosum</name>
    <name type="common">Dinoflagellate</name>
    <dbReference type="NCBI Taxonomy" id="2952"/>
    <lineage>
        <taxon>Eukaryota</taxon>
        <taxon>Sar</taxon>
        <taxon>Alveolata</taxon>
        <taxon>Dinophyceae</taxon>
        <taxon>Suessiales</taxon>
        <taxon>Symbiodiniaceae</taxon>
        <taxon>Symbiodinium</taxon>
    </lineage>
</organism>
<evidence type="ECO:0000256" key="1">
    <source>
        <dbReference type="SAM" id="SignalP"/>
    </source>
</evidence>
<comment type="caution">
    <text evidence="2">The sequence shown here is derived from an EMBL/GenBank/DDBJ whole genome shotgun (WGS) entry which is preliminary data.</text>
</comment>
<keyword evidence="3" id="KW-1185">Reference proteome</keyword>
<evidence type="ECO:0000313" key="3">
    <source>
        <dbReference type="Proteomes" id="UP000649617"/>
    </source>
</evidence>
<keyword evidence="1" id="KW-0732">Signal</keyword>
<protein>
    <submittedName>
        <fullName evidence="2">Uncharacterized protein</fullName>
    </submittedName>
</protein>
<gene>
    <name evidence="2" type="ORF">SPIL2461_LOCUS21115</name>
</gene>
<name>A0A812XPX3_SYMPI</name>
<feature type="non-terminal residue" evidence="2">
    <location>
        <position position="205"/>
    </location>
</feature>
<dbReference type="AlphaFoldDB" id="A0A812XPX3"/>
<sequence>KLLFRALLVLAEEFDLGISIQEPRATNDTDSFVSAVSRESRGCRQAAWEGLLACIQARRCLQNCYVLKYHWPAESWRRSRLQTWVPELEGIVGALESALGLTVLESQAVLAGFPAGDPAASASVPKLPKQPRDVIRLLDLRQLLPQAIAISEAMSALRQLGTAVSLQTARIISAGRTGFPEIGFFEDVWNNYVPDGTPSRARSER</sequence>
<feature type="non-terminal residue" evidence="2">
    <location>
        <position position="1"/>
    </location>
</feature>
<reference evidence="2" key="1">
    <citation type="submission" date="2021-02" db="EMBL/GenBank/DDBJ databases">
        <authorList>
            <person name="Dougan E. K."/>
            <person name="Rhodes N."/>
            <person name="Thang M."/>
            <person name="Chan C."/>
        </authorList>
    </citation>
    <scope>NUCLEOTIDE SEQUENCE</scope>
</reference>
<evidence type="ECO:0000313" key="2">
    <source>
        <dbReference type="EMBL" id="CAE7734766.1"/>
    </source>
</evidence>
<feature type="chain" id="PRO_5032455533" evidence="1">
    <location>
        <begin position="20"/>
        <end position="205"/>
    </location>
</feature>
<dbReference type="Proteomes" id="UP000649617">
    <property type="component" value="Unassembled WGS sequence"/>
</dbReference>
<dbReference type="EMBL" id="CAJNIZ010045955">
    <property type="protein sequence ID" value="CAE7734766.1"/>
    <property type="molecule type" value="Genomic_DNA"/>
</dbReference>
<feature type="signal peptide" evidence="1">
    <location>
        <begin position="1"/>
        <end position="19"/>
    </location>
</feature>